<organism evidence="20 21">
    <name type="scientific">Mycolicibacterium iranicum</name>
    <name type="common">Mycobacterium iranicum</name>
    <dbReference type="NCBI Taxonomy" id="912594"/>
    <lineage>
        <taxon>Bacteria</taxon>
        <taxon>Bacillati</taxon>
        <taxon>Actinomycetota</taxon>
        <taxon>Actinomycetes</taxon>
        <taxon>Mycobacteriales</taxon>
        <taxon>Mycobacteriaceae</taxon>
        <taxon>Mycolicibacterium</taxon>
    </lineage>
</organism>
<comment type="caution">
    <text evidence="20">The sequence shown here is derived from an EMBL/GenBank/DDBJ whole genome shotgun (WGS) entry which is preliminary data.</text>
</comment>
<evidence type="ECO:0000313" key="20">
    <source>
        <dbReference type="EMBL" id="OAN38998.1"/>
    </source>
</evidence>
<evidence type="ECO:0000256" key="11">
    <source>
        <dbReference type="ARBA" id="ARBA00023166"/>
    </source>
</evidence>
<evidence type="ECO:0000256" key="14">
    <source>
        <dbReference type="ARBA" id="ARBA00070775"/>
    </source>
</evidence>
<comment type="pathway">
    <text evidence="13">Steroid metabolism; cholesterol degradation.</text>
</comment>
<keyword evidence="11" id="KW-1207">Sterol metabolism</keyword>
<dbReference type="EMBL" id="LWCS01000020">
    <property type="protein sequence ID" value="OAN38998.1"/>
    <property type="molecule type" value="Genomic_DNA"/>
</dbReference>
<evidence type="ECO:0000256" key="6">
    <source>
        <dbReference type="ARBA" id="ARBA00022963"/>
    </source>
</evidence>
<dbReference type="FunFam" id="1.10.630.10:FF:000018">
    <property type="entry name" value="Cytochrome P450 monooxygenase"/>
    <property type="match status" value="1"/>
</dbReference>
<dbReference type="GO" id="GO:0016705">
    <property type="term" value="F:oxidoreductase activity, acting on paired donors, with incorporation or reduction of molecular oxygen"/>
    <property type="evidence" value="ECO:0007669"/>
    <property type="project" value="InterPro"/>
</dbReference>
<dbReference type="InterPro" id="IPR001128">
    <property type="entry name" value="Cyt_P450"/>
</dbReference>
<evidence type="ECO:0000256" key="17">
    <source>
        <dbReference type="ARBA" id="ARBA00083909"/>
    </source>
</evidence>
<dbReference type="InterPro" id="IPR002397">
    <property type="entry name" value="Cyt_P450_B"/>
</dbReference>
<dbReference type="GO" id="GO:0020037">
    <property type="term" value="F:heme binding"/>
    <property type="evidence" value="ECO:0007669"/>
    <property type="project" value="InterPro"/>
</dbReference>
<evidence type="ECO:0000256" key="7">
    <source>
        <dbReference type="ARBA" id="ARBA00023002"/>
    </source>
</evidence>
<evidence type="ECO:0000256" key="9">
    <source>
        <dbReference type="ARBA" id="ARBA00023033"/>
    </source>
</evidence>
<dbReference type="CDD" id="cd20625">
    <property type="entry name" value="CYP164-like"/>
    <property type="match status" value="1"/>
</dbReference>
<dbReference type="Gene3D" id="1.10.630.10">
    <property type="entry name" value="Cytochrome P450"/>
    <property type="match status" value="1"/>
</dbReference>
<keyword evidence="7 18" id="KW-0560">Oxidoreductase</keyword>
<protein>
    <recommendedName>
        <fullName evidence="14">Steroid C26-monooxygenase</fullName>
    </recommendedName>
    <alternativeName>
        <fullName evidence="15">Cholest-4-en-3-one C26-monooxygenase</fullName>
    </alternativeName>
    <alternativeName>
        <fullName evidence="17">Cholesterol C26-monooxygenase</fullName>
    </alternativeName>
    <alternativeName>
        <fullName evidence="16">Steroid C27-monooxygenase</fullName>
    </alternativeName>
</protein>
<evidence type="ECO:0000256" key="2">
    <source>
        <dbReference type="ARBA" id="ARBA00010617"/>
    </source>
</evidence>
<evidence type="ECO:0000256" key="16">
    <source>
        <dbReference type="ARBA" id="ARBA00082981"/>
    </source>
</evidence>
<keyword evidence="12" id="KW-0753">Steroid metabolism</keyword>
<gene>
    <name evidence="20" type="ORF">A4X20_19280</name>
</gene>
<keyword evidence="10" id="KW-0443">Lipid metabolism</keyword>
<evidence type="ECO:0000256" key="8">
    <source>
        <dbReference type="ARBA" id="ARBA00023004"/>
    </source>
</evidence>
<dbReference type="InterPro" id="IPR017972">
    <property type="entry name" value="Cyt_P450_CS"/>
</dbReference>
<dbReference type="InterPro" id="IPR036396">
    <property type="entry name" value="Cyt_P450_sf"/>
</dbReference>
<keyword evidence="8 18" id="KW-0408">Iron</keyword>
<dbReference type="Pfam" id="PF00067">
    <property type="entry name" value="p450"/>
    <property type="match status" value="1"/>
</dbReference>
<comment type="cofactor">
    <cofactor evidence="1">
        <name>heme</name>
        <dbReference type="ChEBI" id="CHEBI:30413"/>
    </cofactor>
</comment>
<dbReference type="GO" id="GO:0016042">
    <property type="term" value="P:lipid catabolic process"/>
    <property type="evidence" value="ECO:0007669"/>
    <property type="project" value="UniProtKB-KW"/>
</dbReference>
<dbReference type="GO" id="GO:0004497">
    <property type="term" value="F:monooxygenase activity"/>
    <property type="evidence" value="ECO:0007669"/>
    <property type="project" value="UniProtKB-KW"/>
</dbReference>
<keyword evidence="5 18" id="KW-0479">Metal-binding</keyword>
<evidence type="ECO:0000256" key="10">
    <source>
        <dbReference type="ARBA" id="ARBA00023098"/>
    </source>
</evidence>
<proteinExistence type="inferred from homology"/>
<reference evidence="20 21" key="1">
    <citation type="submission" date="2016-04" db="EMBL/GenBank/DDBJ databases">
        <title>Draft Genome Sequences of Staphylococcus capitis Strain H36, S. capitis Strain H65, S. cohnii Strain H62, S. hominis Strain H69, Mycobacterium iranicum Strain H39, Plantibacter sp. Strain H53, Pseudomonas oryzihabitans Strain H72, and Microbacterium sp. Strain H83, isolated from residential settings.</title>
        <authorList>
            <person name="Lymperopoulou D."/>
            <person name="Adams R.I."/>
            <person name="Lindow S."/>
            <person name="Coil D.A."/>
            <person name="Jospin G."/>
            <person name="Eisen J.A."/>
        </authorList>
    </citation>
    <scope>NUCLEOTIDE SEQUENCE [LARGE SCALE GENOMIC DNA]</scope>
    <source>
        <strain evidence="20 21">H39</strain>
    </source>
</reference>
<dbReference type="PRINTS" id="PR00359">
    <property type="entry name" value="BP450"/>
</dbReference>
<dbReference type="RefSeq" id="WP_064281648.1">
    <property type="nucleotide sequence ID" value="NZ_LWCS01000020.1"/>
</dbReference>
<dbReference type="Proteomes" id="UP000078396">
    <property type="component" value="Unassembled WGS sequence"/>
</dbReference>
<keyword evidence="9 18" id="KW-0503">Monooxygenase</keyword>
<evidence type="ECO:0000256" key="5">
    <source>
        <dbReference type="ARBA" id="ARBA00022723"/>
    </source>
</evidence>
<evidence type="ECO:0000256" key="4">
    <source>
        <dbReference type="ARBA" id="ARBA00022617"/>
    </source>
</evidence>
<dbReference type="SUPFAM" id="SSF48264">
    <property type="entry name" value="Cytochrome P450"/>
    <property type="match status" value="1"/>
</dbReference>
<dbReference type="OrthoDB" id="142769at2"/>
<evidence type="ECO:0000256" key="12">
    <source>
        <dbReference type="ARBA" id="ARBA00023221"/>
    </source>
</evidence>
<feature type="region of interest" description="Disordered" evidence="19">
    <location>
        <begin position="62"/>
        <end position="98"/>
    </location>
</feature>
<name>A0A178LY31_MYCIR</name>
<dbReference type="PROSITE" id="PS00086">
    <property type="entry name" value="CYTOCHROME_P450"/>
    <property type="match status" value="1"/>
</dbReference>
<evidence type="ECO:0000256" key="15">
    <source>
        <dbReference type="ARBA" id="ARBA00079588"/>
    </source>
</evidence>
<dbReference type="GO" id="GO:0008203">
    <property type="term" value="P:cholesterol metabolic process"/>
    <property type="evidence" value="ECO:0007669"/>
    <property type="project" value="UniProtKB-KW"/>
</dbReference>
<accession>A0A178LY31</accession>
<evidence type="ECO:0000256" key="18">
    <source>
        <dbReference type="RuleBase" id="RU000461"/>
    </source>
</evidence>
<evidence type="ECO:0000256" key="1">
    <source>
        <dbReference type="ARBA" id="ARBA00001971"/>
    </source>
</evidence>
<dbReference type="GO" id="GO:0005506">
    <property type="term" value="F:iron ion binding"/>
    <property type="evidence" value="ECO:0007669"/>
    <property type="project" value="InterPro"/>
</dbReference>
<evidence type="ECO:0000313" key="21">
    <source>
        <dbReference type="Proteomes" id="UP000078396"/>
    </source>
</evidence>
<dbReference type="PANTHER" id="PTHR46696">
    <property type="entry name" value="P450, PUTATIVE (EUROFUNG)-RELATED"/>
    <property type="match status" value="1"/>
</dbReference>
<keyword evidence="3" id="KW-0153">Cholesterol metabolism</keyword>
<evidence type="ECO:0000256" key="13">
    <source>
        <dbReference type="ARBA" id="ARBA00049645"/>
    </source>
</evidence>
<comment type="similarity">
    <text evidence="2 18">Belongs to the cytochrome P450 family.</text>
</comment>
<keyword evidence="6" id="KW-0442">Lipid degradation</keyword>
<dbReference type="AlphaFoldDB" id="A0A178LY31"/>
<evidence type="ECO:0000256" key="3">
    <source>
        <dbReference type="ARBA" id="ARBA00022548"/>
    </source>
</evidence>
<evidence type="ECO:0000256" key="19">
    <source>
        <dbReference type="SAM" id="MobiDB-lite"/>
    </source>
</evidence>
<dbReference type="PANTHER" id="PTHR46696:SF1">
    <property type="entry name" value="CYTOCHROME P450 YJIB-RELATED"/>
    <property type="match status" value="1"/>
</dbReference>
<keyword evidence="4 18" id="KW-0349">Heme</keyword>
<sequence>MTNASQAWAQAMAFAHRADPYPFFAELRKTPVARVADDLYVVTGYYELMALAHDPRVTSDIRRSPLSADRAPAEPADDVEGYGPEPSLIVTDPPDHDTARRQVSRHFAPPHSPDLIPGMEPAIVALCNDLLDTAKADGRTRIDVVDDYAYPVPVMVICKILGVPLEDEPRFHAWIFDMLAGVDFGPDATTDEGRLRAAKARAAQAELRDYLAQLIEGFRGGGGHGLLAALVNDTSGPDGAMPPAQALANAVLLLIAGHDSTVNTISNCVLTFLRNPGTVELLRDRPELIPRAIEEVQRLQSAVQFFPSRSATADIEVGGVVIPKGAAVHLMYGAANRDPRRFTDPDVFDVFRPDNRHFGWGSGIHTCVGGPLARLEVNLALEIFLRRVHRPRLVTDSPPYRQSQIFRGPRHVLIDVEAIGD</sequence>